<reference evidence="1 2" key="1">
    <citation type="journal article" date="2015" name="Nature">
        <title>rRNA introns, odd ribosomes, and small enigmatic genomes across a large radiation of phyla.</title>
        <authorList>
            <person name="Brown C.T."/>
            <person name="Hug L.A."/>
            <person name="Thomas B.C."/>
            <person name="Sharon I."/>
            <person name="Castelle C.J."/>
            <person name="Singh A."/>
            <person name="Wilkins M.J."/>
            <person name="Williams K.H."/>
            <person name="Banfield J.F."/>
        </authorList>
    </citation>
    <scope>NUCLEOTIDE SEQUENCE [LARGE SCALE GENOMIC DNA]</scope>
</reference>
<gene>
    <name evidence="1" type="ORF">UX87_C0003G0009</name>
</gene>
<dbReference type="Proteomes" id="UP000034364">
    <property type="component" value="Unassembled WGS sequence"/>
</dbReference>
<name>A0A0G1UFI3_9BACT</name>
<comment type="caution">
    <text evidence="1">The sequence shown here is derived from an EMBL/GenBank/DDBJ whole genome shotgun (WGS) entry which is preliminary data.</text>
</comment>
<dbReference type="EMBL" id="LCNV01000003">
    <property type="protein sequence ID" value="KKU64868.1"/>
    <property type="molecule type" value="Genomic_DNA"/>
</dbReference>
<accession>A0A0G1UFI3</accession>
<protein>
    <submittedName>
        <fullName evidence="1">Uncharacterized protein</fullName>
    </submittedName>
</protein>
<sequence>MSFKNETDYIFRVALKLAENQGSPSFVDPKRILIDEVFSGFRQGIPVFRVAEISEVPVDKSLISFMNQLTPSRNPLFRETNPIKAIHSTRHKLIPDYDLTYVQHASLPIEQTGLARSHRRDLAIKIQDVVDLFKIDTAKSKKKSSIVDKIITQTDRKTKQKIQELVGPSHQINNTFRVGNLQATEVIPDSRMDPLYCLRRTDSDGTLNSLFEAAFVFAMIGRITSLDKLLKQALMLGESAGKTGFNSIVGGDIWTLGELYFLSEIVTGKALIKGF</sequence>
<proteinExistence type="predicted"/>
<evidence type="ECO:0000313" key="1">
    <source>
        <dbReference type="EMBL" id="KKU64868.1"/>
    </source>
</evidence>
<organism evidence="1 2">
    <name type="scientific">Candidatus Amesbacteria bacterium GW2011_GWA1_47_16</name>
    <dbReference type="NCBI Taxonomy" id="1618353"/>
    <lineage>
        <taxon>Bacteria</taxon>
        <taxon>Candidatus Amesiibacteriota</taxon>
    </lineage>
</organism>
<dbReference type="AlphaFoldDB" id="A0A0G1UFI3"/>
<evidence type="ECO:0000313" key="2">
    <source>
        <dbReference type="Proteomes" id="UP000034364"/>
    </source>
</evidence>